<reference evidence="2" key="1">
    <citation type="submission" date="2018-06" db="EMBL/GenBank/DDBJ databases">
        <authorList>
            <person name="Zhirakovskaya E."/>
        </authorList>
    </citation>
    <scope>NUCLEOTIDE SEQUENCE</scope>
</reference>
<dbReference type="PANTHER" id="PTHR38104">
    <property type="match status" value="1"/>
</dbReference>
<dbReference type="InterPro" id="IPR036147">
    <property type="entry name" value="Anti-sigma_E_RseA_N_sf"/>
</dbReference>
<dbReference type="InterPro" id="IPR052383">
    <property type="entry name" value="Anti-sigma-E_RseA-like"/>
</dbReference>
<dbReference type="CDD" id="cd16328">
    <property type="entry name" value="RseA_N"/>
    <property type="match status" value="1"/>
</dbReference>
<proteinExistence type="predicted"/>
<dbReference type="GO" id="GO:0016989">
    <property type="term" value="F:sigma factor antagonist activity"/>
    <property type="evidence" value="ECO:0007669"/>
    <property type="project" value="InterPro"/>
</dbReference>
<sequence>MNNGQQTRDENLSALLDNALSDEQLNIFMQDLKRDPIADAETAQRYSLMGEVMRDELSAASFVDISAAVHRAIEDEPVLNDVVSTTPTNKFSLSDLLASWANPLTGVAVAASVASVTLVSYNAMQTSEQSTPVVQIAQKSPVQPVNIDILRNVQVASTLNLNKPSVERQKVLNKYMLQHSGYASRSTMQGMMPYVRAAGAKSQEIMREKK</sequence>
<dbReference type="Pfam" id="PF03872">
    <property type="entry name" value="RseA_N"/>
    <property type="match status" value="1"/>
</dbReference>
<evidence type="ECO:0000313" key="2">
    <source>
        <dbReference type="EMBL" id="VAW52756.1"/>
    </source>
</evidence>
<gene>
    <name evidence="2" type="ORF">MNBD_GAMMA07-1868</name>
</gene>
<dbReference type="AlphaFoldDB" id="A0A3B0X7L6"/>
<feature type="domain" description="Anti sigma-E protein RseA N-terminal" evidence="1">
    <location>
        <begin position="9"/>
        <end position="82"/>
    </location>
</feature>
<dbReference type="PANTHER" id="PTHR38104:SF1">
    <property type="entry name" value="ANTI-SIGMA-E FACTOR RSEA"/>
    <property type="match status" value="1"/>
</dbReference>
<organism evidence="2">
    <name type="scientific">hydrothermal vent metagenome</name>
    <dbReference type="NCBI Taxonomy" id="652676"/>
    <lineage>
        <taxon>unclassified sequences</taxon>
        <taxon>metagenomes</taxon>
        <taxon>ecological metagenomes</taxon>
    </lineage>
</organism>
<dbReference type="InterPro" id="IPR005572">
    <property type="entry name" value="Anti-sigma_E_RseA_N"/>
</dbReference>
<dbReference type="SUPFAM" id="SSF89069">
    <property type="entry name" value="N-terminal, cytoplasmic domain of anti-sigmaE factor RseA"/>
    <property type="match status" value="1"/>
</dbReference>
<name>A0A3B0X7L6_9ZZZZ</name>
<evidence type="ECO:0000259" key="1">
    <source>
        <dbReference type="Pfam" id="PF03872"/>
    </source>
</evidence>
<dbReference type="Gene3D" id="1.10.10.880">
    <property type="entry name" value="Anti sigma-E protein RseA, N-terminal domain"/>
    <property type="match status" value="1"/>
</dbReference>
<protein>
    <recommendedName>
        <fullName evidence="1">Anti sigma-E protein RseA N-terminal domain-containing protein</fullName>
    </recommendedName>
</protein>
<accession>A0A3B0X7L6</accession>
<dbReference type="EMBL" id="UOFF01000006">
    <property type="protein sequence ID" value="VAW52756.1"/>
    <property type="molecule type" value="Genomic_DNA"/>
</dbReference>